<feature type="region of interest" description="Disordered" evidence="1">
    <location>
        <begin position="75"/>
        <end position="134"/>
    </location>
</feature>
<gene>
    <name evidence="2" type="ORF">PXEA_LOCUS35126</name>
</gene>
<sequence length="134" mass="14948">MANKWWTEGCVRLEAKGGRWGVEREERVRACRRVKPGKVRRKLGPAGLASSSACRSPKDCAITCLEEGGCDGCRVQSQPGPRGRSGTGWRRTSRIRAQLGEQEEDSRAPTDQPQETSRRESAVVVTMTSYRERI</sequence>
<name>A0A3S5AZQ2_9PLAT</name>
<evidence type="ECO:0000313" key="3">
    <source>
        <dbReference type="Proteomes" id="UP000784294"/>
    </source>
</evidence>
<keyword evidence="3" id="KW-1185">Reference proteome</keyword>
<dbReference type="Proteomes" id="UP000784294">
    <property type="component" value="Unassembled WGS sequence"/>
</dbReference>
<organism evidence="2 3">
    <name type="scientific">Protopolystoma xenopodis</name>
    <dbReference type="NCBI Taxonomy" id="117903"/>
    <lineage>
        <taxon>Eukaryota</taxon>
        <taxon>Metazoa</taxon>
        <taxon>Spiralia</taxon>
        <taxon>Lophotrochozoa</taxon>
        <taxon>Platyhelminthes</taxon>
        <taxon>Monogenea</taxon>
        <taxon>Polyopisthocotylea</taxon>
        <taxon>Polystomatidea</taxon>
        <taxon>Polystomatidae</taxon>
        <taxon>Protopolystoma</taxon>
    </lineage>
</organism>
<protein>
    <submittedName>
        <fullName evidence="2">Uncharacterized protein</fullName>
    </submittedName>
</protein>
<dbReference type="AlphaFoldDB" id="A0A3S5AZQ2"/>
<dbReference type="EMBL" id="CAAALY010270548">
    <property type="protein sequence ID" value="VEL41686.1"/>
    <property type="molecule type" value="Genomic_DNA"/>
</dbReference>
<evidence type="ECO:0000313" key="2">
    <source>
        <dbReference type="EMBL" id="VEL41686.1"/>
    </source>
</evidence>
<feature type="compositionally biased region" description="Low complexity" evidence="1">
    <location>
        <begin position="79"/>
        <end position="90"/>
    </location>
</feature>
<reference evidence="2" key="1">
    <citation type="submission" date="2018-11" db="EMBL/GenBank/DDBJ databases">
        <authorList>
            <consortium name="Pathogen Informatics"/>
        </authorList>
    </citation>
    <scope>NUCLEOTIDE SEQUENCE</scope>
</reference>
<accession>A0A3S5AZQ2</accession>
<comment type="caution">
    <text evidence="2">The sequence shown here is derived from an EMBL/GenBank/DDBJ whole genome shotgun (WGS) entry which is preliminary data.</text>
</comment>
<evidence type="ECO:0000256" key="1">
    <source>
        <dbReference type="SAM" id="MobiDB-lite"/>
    </source>
</evidence>
<proteinExistence type="predicted"/>